<dbReference type="CDD" id="cd06661">
    <property type="entry name" value="GGCT_like"/>
    <property type="match status" value="1"/>
</dbReference>
<feature type="binding site" evidence="4">
    <location>
        <begin position="7"/>
        <end position="12"/>
    </location>
    <ligand>
        <name>substrate</name>
    </ligand>
</feature>
<feature type="active site" description="Proton acceptor" evidence="3">
    <location>
        <position position="82"/>
    </location>
</feature>
<dbReference type="PANTHER" id="PTHR12935:SF0">
    <property type="entry name" value="GAMMA-GLUTAMYLCYCLOTRANSFERASE"/>
    <property type="match status" value="1"/>
</dbReference>
<proteinExistence type="predicted"/>
<dbReference type="PANTHER" id="PTHR12935">
    <property type="entry name" value="GAMMA-GLUTAMYLCYCLOTRANSFERASE"/>
    <property type="match status" value="1"/>
</dbReference>
<dbReference type="EC" id="4.3.2.9" evidence="1"/>
<evidence type="ECO:0000256" key="1">
    <source>
        <dbReference type="ARBA" id="ARBA00012346"/>
    </source>
</evidence>
<organism evidence="5 6">
    <name type="scientific">Cardiocondyla obscurior</name>
    <dbReference type="NCBI Taxonomy" id="286306"/>
    <lineage>
        <taxon>Eukaryota</taxon>
        <taxon>Metazoa</taxon>
        <taxon>Ecdysozoa</taxon>
        <taxon>Arthropoda</taxon>
        <taxon>Hexapoda</taxon>
        <taxon>Insecta</taxon>
        <taxon>Pterygota</taxon>
        <taxon>Neoptera</taxon>
        <taxon>Endopterygota</taxon>
        <taxon>Hymenoptera</taxon>
        <taxon>Apocrita</taxon>
        <taxon>Aculeata</taxon>
        <taxon>Formicoidea</taxon>
        <taxon>Formicidae</taxon>
        <taxon>Myrmicinae</taxon>
        <taxon>Cardiocondyla</taxon>
    </lineage>
</organism>
<dbReference type="InterPro" id="IPR036568">
    <property type="entry name" value="GGCT-like_sf"/>
</dbReference>
<evidence type="ECO:0000256" key="3">
    <source>
        <dbReference type="PIRSR" id="PIRSR617939-1"/>
    </source>
</evidence>
<gene>
    <name evidence="5" type="ORF">PUN28_018904</name>
</gene>
<evidence type="ECO:0000313" key="5">
    <source>
        <dbReference type="EMBL" id="KAL0101391.1"/>
    </source>
</evidence>
<protein>
    <recommendedName>
        <fullName evidence="1">gamma-glutamylcyclotransferase</fullName>
        <ecNumber evidence="1">4.3.2.9</ecNumber>
    </recommendedName>
</protein>
<dbReference type="GO" id="GO:0003839">
    <property type="term" value="F:gamma-glutamylcyclotransferase activity"/>
    <property type="evidence" value="ECO:0007669"/>
    <property type="project" value="UniProtKB-EC"/>
</dbReference>
<sequence length="176" mass="20354">MSNAFLYFAYGSNLFSKRIWLKNPTAIMRDIGYIKNFRLDFNRYSKRWCGTSATIVESEDSIVWGVVWELDNSNLATLDNQEGVQDNLYHAMSVNVETPTGKTLKCRVYQQCNNPKEYIKPEDYPVDKRPSPLYLSMILKGAEENNLPTEYIKFLKTIPHNGYEGEYDIGLSLIEN</sequence>
<dbReference type="Pfam" id="PF13772">
    <property type="entry name" value="AIG2_2"/>
    <property type="match status" value="1"/>
</dbReference>
<feature type="binding site" evidence="4">
    <location>
        <position position="134"/>
    </location>
    <ligand>
        <name>substrate</name>
    </ligand>
</feature>
<keyword evidence="6" id="KW-1185">Reference proteome</keyword>
<comment type="caution">
    <text evidence="5">The sequence shown here is derived from an EMBL/GenBank/DDBJ whole genome shotgun (WGS) entry which is preliminary data.</text>
</comment>
<evidence type="ECO:0000313" key="6">
    <source>
        <dbReference type="Proteomes" id="UP001430953"/>
    </source>
</evidence>
<keyword evidence="2" id="KW-0456">Lyase</keyword>
<evidence type="ECO:0000256" key="4">
    <source>
        <dbReference type="PIRSR" id="PIRSR617939-2"/>
    </source>
</evidence>
<dbReference type="SUPFAM" id="SSF110857">
    <property type="entry name" value="Gamma-glutamyl cyclotransferase-like"/>
    <property type="match status" value="1"/>
</dbReference>
<dbReference type="InterPro" id="IPR013024">
    <property type="entry name" value="GGCT-like"/>
</dbReference>
<name>A0AAW2ECI9_9HYME</name>
<dbReference type="AlphaFoldDB" id="A0AAW2ECI9"/>
<dbReference type="EMBL" id="JADYXP020000024">
    <property type="protein sequence ID" value="KAL0101391.1"/>
    <property type="molecule type" value="Genomic_DNA"/>
</dbReference>
<dbReference type="Proteomes" id="UP001430953">
    <property type="component" value="Unassembled WGS sequence"/>
</dbReference>
<reference evidence="5 6" key="1">
    <citation type="submission" date="2023-03" db="EMBL/GenBank/DDBJ databases">
        <title>High recombination rates correlate with genetic variation in Cardiocondyla obscurior ants.</title>
        <authorList>
            <person name="Errbii M."/>
        </authorList>
    </citation>
    <scope>NUCLEOTIDE SEQUENCE [LARGE SCALE GENOMIC DNA]</scope>
    <source>
        <strain evidence="5">Alpha-2009</strain>
        <tissue evidence="5">Whole body</tissue>
    </source>
</reference>
<accession>A0AAW2ECI9</accession>
<dbReference type="InterPro" id="IPR017939">
    <property type="entry name" value="G-Glutamylcylcotransferase"/>
</dbReference>
<evidence type="ECO:0000256" key="2">
    <source>
        <dbReference type="ARBA" id="ARBA00023239"/>
    </source>
</evidence>
<dbReference type="Gene3D" id="3.10.490.10">
    <property type="entry name" value="Gamma-glutamyl cyclotransferase-like"/>
    <property type="match status" value="1"/>
</dbReference>